<feature type="region of interest" description="Disordered" evidence="2">
    <location>
        <begin position="294"/>
        <end position="345"/>
    </location>
</feature>
<evidence type="ECO:0000256" key="2">
    <source>
        <dbReference type="SAM" id="MobiDB-lite"/>
    </source>
</evidence>
<proteinExistence type="predicted"/>
<accession>A0A9W6UAH0</accession>
<feature type="compositionally biased region" description="Low complexity" evidence="2">
    <location>
        <begin position="299"/>
        <end position="310"/>
    </location>
</feature>
<feature type="compositionally biased region" description="Acidic residues" evidence="2">
    <location>
        <begin position="242"/>
        <end position="254"/>
    </location>
</feature>
<organism evidence="3 4">
    <name type="scientific">Phytophthora lilii</name>
    <dbReference type="NCBI Taxonomy" id="2077276"/>
    <lineage>
        <taxon>Eukaryota</taxon>
        <taxon>Sar</taxon>
        <taxon>Stramenopiles</taxon>
        <taxon>Oomycota</taxon>
        <taxon>Peronosporomycetes</taxon>
        <taxon>Peronosporales</taxon>
        <taxon>Peronosporaceae</taxon>
        <taxon>Phytophthora</taxon>
    </lineage>
</organism>
<dbReference type="PROSITE" id="PS50096">
    <property type="entry name" value="IQ"/>
    <property type="match status" value="1"/>
</dbReference>
<feature type="region of interest" description="Disordered" evidence="2">
    <location>
        <begin position="238"/>
        <end position="270"/>
    </location>
</feature>
<keyword evidence="4" id="KW-1185">Reference proteome</keyword>
<sequence length="467" mass="52131">MANQDEARAASFPGPLSSATASATGIKLPLLLTARPGNVGVQVDAHRAMNLFNHPRSVKFTSQFHGIMYENGSLENYSRVVDRTAQRARLLQDKLEKLRAREQFLLEDEEKRKQRRIQREAARQRRIWQMHQAAKRADERAREAAAAVAVQKVIRGALARRVTRVLRQVRKTHEAASMLQRAMKTYVCRQQLVRERERRAREEDERRELEMHSAAAVLQRQARKRLKVVQEARQQASLAECAEGEENEDEDESEGAIANPTERPSSATELSADEKIIAEALSRGISLDLLFSDEEDGESAPPTNSTSSSSFMPVEPTVNSRRILPQPPPPKATAVRRPRRPMSIKRVGGGYRTKLLPYIAAELSPSSDAVAHQAPPASRTTRRKNWLRNTSIPPTAASEEFLWHSRRSPSFPKAALSPTLLSPTTPKHAGRASTKSDSNEVRSASPTKASPPKISPYAIAQRLLPSR</sequence>
<dbReference type="OrthoDB" id="78114at2759"/>
<comment type="caution">
    <text evidence="3">The sequence shown here is derived from an EMBL/GenBank/DDBJ whole genome shotgun (WGS) entry which is preliminary data.</text>
</comment>
<keyword evidence="1" id="KW-0175">Coiled coil</keyword>
<evidence type="ECO:0000313" key="4">
    <source>
        <dbReference type="Proteomes" id="UP001165083"/>
    </source>
</evidence>
<feature type="compositionally biased region" description="Polar residues" evidence="2">
    <location>
        <begin position="433"/>
        <end position="448"/>
    </location>
</feature>
<dbReference type="AlphaFoldDB" id="A0A9W6UAH0"/>
<evidence type="ECO:0000313" key="3">
    <source>
        <dbReference type="EMBL" id="GMF29385.1"/>
    </source>
</evidence>
<feature type="coiled-coil region" evidence="1">
    <location>
        <begin position="74"/>
        <end position="108"/>
    </location>
</feature>
<dbReference type="Proteomes" id="UP001165083">
    <property type="component" value="Unassembled WGS sequence"/>
</dbReference>
<feature type="compositionally biased region" description="Basic residues" evidence="2">
    <location>
        <begin position="334"/>
        <end position="343"/>
    </location>
</feature>
<feature type="region of interest" description="Disordered" evidence="2">
    <location>
        <begin position="364"/>
        <end position="391"/>
    </location>
</feature>
<reference evidence="3" key="1">
    <citation type="submission" date="2023-04" db="EMBL/GenBank/DDBJ databases">
        <title>Phytophthora lilii NBRC 32176.</title>
        <authorList>
            <person name="Ichikawa N."/>
            <person name="Sato H."/>
            <person name="Tonouchi N."/>
        </authorList>
    </citation>
    <scope>NUCLEOTIDE SEQUENCE</scope>
    <source>
        <strain evidence="3">NBRC 32176</strain>
    </source>
</reference>
<name>A0A9W6UAH0_9STRA</name>
<dbReference type="EMBL" id="BSXW01000772">
    <property type="protein sequence ID" value="GMF29385.1"/>
    <property type="molecule type" value="Genomic_DNA"/>
</dbReference>
<feature type="region of interest" description="Disordered" evidence="2">
    <location>
        <begin position="410"/>
        <end position="467"/>
    </location>
</feature>
<protein>
    <submittedName>
        <fullName evidence="3">Unnamed protein product</fullName>
    </submittedName>
</protein>
<evidence type="ECO:0000256" key="1">
    <source>
        <dbReference type="SAM" id="Coils"/>
    </source>
</evidence>
<gene>
    <name evidence="3" type="ORF">Plil01_001246400</name>
</gene>